<feature type="domain" description="YheO-like" evidence="2">
    <location>
        <begin position="34"/>
        <end position="138"/>
    </location>
</feature>
<dbReference type="InterPro" id="IPR039446">
    <property type="entry name" value="DauR-like"/>
</dbReference>
<dbReference type="Proteomes" id="UP001519332">
    <property type="component" value="Unassembled WGS sequence"/>
</dbReference>
<dbReference type="Pfam" id="PF13309">
    <property type="entry name" value="HTH_22"/>
    <property type="match status" value="1"/>
</dbReference>
<feature type="domain" description="Transcriptional regulator DauR-like HTH" evidence="3">
    <location>
        <begin position="171"/>
        <end position="230"/>
    </location>
</feature>
<protein>
    <submittedName>
        <fullName evidence="4">Transcriptional regulator YheO</fullName>
    </submittedName>
</protein>
<keyword evidence="5" id="KW-1185">Reference proteome</keyword>
<dbReference type="RefSeq" id="WP_209646076.1">
    <property type="nucleotide sequence ID" value="NZ_JAGINW010000001.1"/>
</dbReference>
<name>A0ABS4TXY3_9PSEU</name>
<evidence type="ECO:0000256" key="1">
    <source>
        <dbReference type="SAM" id="MobiDB-lite"/>
    </source>
</evidence>
<feature type="region of interest" description="Disordered" evidence="1">
    <location>
        <begin position="1"/>
        <end position="23"/>
    </location>
</feature>
<dbReference type="PANTHER" id="PTHR35568:SF1">
    <property type="entry name" value="TRANSCRIPTIONAL REGULATOR DAUR"/>
    <property type="match status" value="1"/>
</dbReference>
<evidence type="ECO:0000259" key="2">
    <source>
        <dbReference type="Pfam" id="PF08348"/>
    </source>
</evidence>
<reference evidence="4 5" key="1">
    <citation type="submission" date="2021-03" db="EMBL/GenBank/DDBJ databases">
        <title>Sequencing the genomes of 1000 actinobacteria strains.</title>
        <authorList>
            <person name="Klenk H.-P."/>
        </authorList>
    </citation>
    <scope>NUCLEOTIDE SEQUENCE [LARGE SCALE GENOMIC DNA]</scope>
    <source>
        <strain evidence="4 5">DSM 46670</strain>
    </source>
</reference>
<proteinExistence type="predicted"/>
<accession>A0ABS4TXY3</accession>
<dbReference type="Pfam" id="PF08348">
    <property type="entry name" value="PAS_6"/>
    <property type="match status" value="1"/>
</dbReference>
<dbReference type="InterPro" id="IPR039445">
    <property type="entry name" value="DauR-like_HTH"/>
</dbReference>
<evidence type="ECO:0000313" key="4">
    <source>
        <dbReference type="EMBL" id="MBP2329239.1"/>
    </source>
</evidence>
<evidence type="ECO:0000313" key="5">
    <source>
        <dbReference type="Proteomes" id="UP001519332"/>
    </source>
</evidence>
<dbReference type="PANTHER" id="PTHR35568">
    <property type="entry name" value="TRANSCRIPTIONAL REGULATOR DAUR"/>
    <property type="match status" value="1"/>
</dbReference>
<sequence length="237" mass="25000">MSADPTPGDGVTAGQPHSDDDRAEARTVVAVVGPVVRALAQAFAPRSEVVLHDLTRLPGSIAAIAGEITGRQVGGPATDLGLRTFQSGWKDHLIGYRAATADGTPLRSSSIFFHGSSGRAIACLCINTDISSLLAAQETLADLTAIRTIHNGPLNASGEHFPATVDSLAEGILRDAIAASGHPPAAMKKRHKLAVVRDLEQRGFFTIREAVDLAAARLEVSRYTIYNYLNEIKDEAG</sequence>
<organism evidence="4 5">
    <name type="scientific">Kibdelosporangium banguiense</name>
    <dbReference type="NCBI Taxonomy" id="1365924"/>
    <lineage>
        <taxon>Bacteria</taxon>
        <taxon>Bacillati</taxon>
        <taxon>Actinomycetota</taxon>
        <taxon>Actinomycetes</taxon>
        <taxon>Pseudonocardiales</taxon>
        <taxon>Pseudonocardiaceae</taxon>
        <taxon>Kibdelosporangium</taxon>
    </lineage>
</organism>
<dbReference type="InterPro" id="IPR013559">
    <property type="entry name" value="YheO"/>
</dbReference>
<gene>
    <name evidence="4" type="ORF">JOF56_009624</name>
</gene>
<dbReference type="EMBL" id="JAGINW010000001">
    <property type="protein sequence ID" value="MBP2329239.1"/>
    <property type="molecule type" value="Genomic_DNA"/>
</dbReference>
<comment type="caution">
    <text evidence="4">The sequence shown here is derived from an EMBL/GenBank/DDBJ whole genome shotgun (WGS) entry which is preliminary data.</text>
</comment>
<evidence type="ECO:0000259" key="3">
    <source>
        <dbReference type="Pfam" id="PF13309"/>
    </source>
</evidence>